<keyword evidence="3" id="KW-0560">Oxidoreductase</keyword>
<dbReference type="InterPro" id="IPR036188">
    <property type="entry name" value="FAD/NAD-bd_sf"/>
</dbReference>
<dbReference type="EMBL" id="MU839837">
    <property type="protein sequence ID" value="KAK1753838.1"/>
    <property type="molecule type" value="Genomic_DNA"/>
</dbReference>
<keyword evidence="5" id="KW-0812">Transmembrane</keyword>
<evidence type="ECO:0000256" key="1">
    <source>
        <dbReference type="ARBA" id="ARBA00022630"/>
    </source>
</evidence>
<organism evidence="7 8">
    <name type="scientific">Echria macrotheca</name>
    <dbReference type="NCBI Taxonomy" id="438768"/>
    <lineage>
        <taxon>Eukaryota</taxon>
        <taxon>Fungi</taxon>
        <taxon>Dikarya</taxon>
        <taxon>Ascomycota</taxon>
        <taxon>Pezizomycotina</taxon>
        <taxon>Sordariomycetes</taxon>
        <taxon>Sordariomycetidae</taxon>
        <taxon>Sordariales</taxon>
        <taxon>Schizotheciaceae</taxon>
        <taxon>Echria</taxon>
    </lineage>
</organism>
<dbReference type="GO" id="GO:0004497">
    <property type="term" value="F:monooxygenase activity"/>
    <property type="evidence" value="ECO:0007669"/>
    <property type="project" value="UniProtKB-KW"/>
</dbReference>
<dbReference type="PANTHER" id="PTHR46972:SF1">
    <property type="entry name" value="FAD DEPENDENT OXIDOREDUCTASE DOMAIN-CONTAINING PROTEIN"/>
    <property type="match status" value="1"/>
</dbReference>
<dbReference type="GO" id="GO:0071949">
    <property type="term" value="F:FAD binding"/>
    <property type="evidence" value="ECO:0007669"/>
    <property type="project" value="InterPro"/>
</dbReference>
<feature type="transmembrane region" description="Helical" evidence="5">
    <location>
        <begin position="398"/>
        <end position="416"/>
    </location>
</feature>
<evidence type="ECO:0000313" key="8">
    <source>
        <dbReference type="Proteomes" id="UP001239445"/>
    </source>
</evidence>
<dbReference type="PRINTS" id="PR00420">
    <property type="entry name" value="RNGMNOXGNASE"/>
</dbReference>
<dbReference type="SUPFAM" id="SSF51905">
    <property type="entry name" value="FAD/NAD(P)-binding domain"/>
    <property type="match status" value="1"/>
</dbReference>
<keyword evidence="5" id="KW-1133">Transmembrane helix</keyword>
<name>A0AAJ0F7Z2_9PEZI</name>
<dbReference type="Pfam" id="PF01494">
    <property type="entry name" value="FAD_binding_3"/>
    <property type="match status" value="1"/>
</dbReference>
<feature type="domain" description="FAD-binding" evidence="6">
    <location>
        <begin position="15"/>
        <end position="358"/>
    </location>
</feature>
<evidence type="ECO:0000256" key="5">
    <source>
        <dbReference type="SAM" id="Phobius"/>
    </source>
</evidence>
<evidence type="ECO:0000256" key="2">
    <source>
        <dbReference type="ARBA" id="ARBA00022827"/>
    </source>
</evidence>
<sequence>MATTTTPHHLSNKHILITGAGLSGLSFTRALQTLFPPNHPPPRLTILERDTQHDAEGRQGYTLSLAGTDTSTSGLSALRDLGLLDSILARSIIGLDSGSFKIWTADFKEWMSIRPRGADGIPTGAVRVARRDLRRILLDAVGEDKIRWGSMCSSAEKLPNGKIRVTVQTGGTESVEECDLLVVADGANSKIRAGLRPEDGLDFAGAVQLVGVATFPEGGVPGPVDRNWGLQVSNARGVCCFYAPTDAQNVLWSLSFLEGRPRPKRTYATREDMQPLLDEARERGKVLGEQFLRIVEATTDPAGVSCLSARDKKPFVHDDPGAGIVYIGDSNHAVSPFAGYGANLALKDGWDLAKSLVETGSVAEAVRRYDGLSYSRAVKVLDSSRWRIRNAHSTGVRFWLFRALIVFGGYMFWVMGRS</sequence>
<gene>
    <name evidence="7" type="ORF">QBC47DRAFT_303856</name>
</gene>
<dbReference type="AlphaFoldDB" id="A0AAJ0F7Z2"/>
<comment type="caution">
    <text evidence="7">The sequence shown here is derived from an EMBL/GenBank/DDBJ whole genome shotgun (WGS) entry which is preliminary data.</text>
</comment>
<dbReference type="Gene3D" id="3.50.50.60">
    <property type="entry name" value="FAD/NAD(P)-binding domain"/>
    <property type="match status" value="1"/>
</dbReference>
<dbReference type="Proteomes" id="UP001239445">
    <property type="component" value="Unassembled WGS sequence"/>
</dbReference>
<keyword evidence="1" id="KW-0285">Flavoprotein</keyword>
<keyword evidence="8" id="KW-1185">Reference proteome</keyword>
<keyword evidence="5" id="KW-0472">Membrane</keyword>
<protein>
    <recommendedName>
        <fullName evidence="6">FAD-binding domain-containing protein</fullName>
    </recommendedName>
</protein>
<keyword evidence="4" id="KW-0503">Monooxygenase</keyword>
<keyword evidence="2" id="KW-0274">FAD</keyword>
<evidence type="ECO:0000313" key="7">
    <source>
        <dbReference type="EMBL" id="KAK1753838.1"/>
    </source>
</evidence>
<proteinExistence type="predicted"/>
<reference evidence="7" key="1">
    <citation type="submission" date="2023-06" db="EMBL/GenBank/DDBJ databases">
        <title>Genome-scale phylogeny and comparative genomics of the fungal order Sordariales.</title>
        <authorList>
            <consortium name="Lawrence Berkeley National Laboratory"/>
            <person name="Hensen N."/>
            <person name="Bonometti L."/>
            <person name="Westerberg I."/>
            <person name="Brannstrom I.O."/>
            <person name="Guillou S."/>
            <person name="Cros-Aarteil S."/>
            <person name="Calhoun S."/>
            <person name="Haridas S."/>
            <person name="Kuo A."/>
            <person name="Mondo S."/>
            <person name="Pangilinan J."/>
            <person name="Riley R."/>
            <person name="Labutti K."/>
            <person name="Andreopoulos B."/>
            <person name="Lipzen A."/>
            <person name="Chen C."/>
            <person name="Yanf M."/>
            <person name="Daum C."/>
            <person name="Ng V."/>
            <person name="Clum A."/>
            <person name="Steindorff A."/>
            <person name="Ohm R."/>
            <person name="Martin F."/>
            <person name="Silar P."/>
            <person name="Natvig D."/>
            <person name="Lalanne C."/>
            <person name="Gautier V."/>
            <person name="Ament-Velasquez S.L."/>
            <person name="Kruys A."/>
            <person name="Hutchinson M.I."/>
            <person name="Powell A.J."/>
            <person name="Barry K."/>
            <person name="Miller A.N."/>
            <person name="Grigoriev I.V."/>
            <person name="Debuchy R."/>
            <person name="Gladieux P."/>
            <person name="Thoren M.H."/>
            <person name="Johannesson H."/>
        </authorList>
    </citation>
    <scope>NUCLEOTIDE SEQUENCE</scope>
    <source>
        <strain evidence="7">PSN4</strain>
    </source>
</reference>
<evidence type="ECO:0000256" key="3">
    <source>
        <dbReference type="ARBA" id="ARBA00023002"/>
    </source>
</evidence>
<dbReference type="InterPro" id="IPR002938">
    <property type="entry name" value="FAD-bd"/>
</dbReference>
<evidence type="ECO:0000256" key="4">
    <source>
        <dbReference type="ARBA" id="ARBA00023033"/>
    </source>
</evidence>
<accession>A0AAJ0F7Z2</accession>
<dbReference type="PANTHER" id="PTHR46972">
    <property type="entry name" value="MONOOXYGENASE ASQM-RELATED"/>
    <property type="match status" value="1"/>
</dbReference>
<evidence type="ECO:0000259" key="6">
    <source>
        <dbReference type="Pfam" id="PF01494"/>
    </source>
</evidence>